<sequence>MITFLILAKGEHQQWAKEKEPQQSMEDIVRRLFNEQLNTESLDKLIKELGNKRHSDIHFHQFVITDRNSCENFASYLKKEHNGLDALINNAGFAFKHAATESPEEQARVTIAINYNGTKQVSNILFPLIRDDGRVVDVSNLEGAIDESYNDETIAEVAEKFIPI</sequence>
<dbReference type="GO" id="GO:0016491">
    <property type="term" value="F:oxidoreductase activity"/>
    <property type="evidence" value="ECO:0007669"/>
    <property type="project" value="UniProtKB-KW"/>
</dbReference>
<protein>
    <submittedName>
        <fullName evidence="4">Uncharacterized protein</fullName>
    </submittedName>
</protein>
<dbReference type="AlphaFoldDB" id="A0A8J2LVD7"/>
<evidence type="ECO:0000256" key="3">
    <source>
        <dbReference type="ARBA" id="ARBA00023002"/>
    </source>
</evidence>
<keyword evidence="2" id="KW-0521">NADP</keyword>
<evidence type="ECO:0000313" key="4">
    <source>
        <dbReference type="EMBL" id="CAG9529621.1"/>
    </source>
</evidence>
<dbReference type="InterPro" id="IPR036291">
    <property type="entry name" value="NAD(P)-bd_dom_sf"/>
</dbReference>
<dbReference type="InterPro" id="IPR002347">
    <property type="entry name" value="SDR_fam"/>
</dbReference>
<comment type="caution">
    <text evidence="4">The sequence shown here is derived from an EMBL/GenBank/DDBJ whole genome shotgun (WGS) entry which is preliminary data.</text>
</comment>
<evidence type="ECO:0000313" key="5">
    <source>
        <dbReference type="Proteomes" id="UP000746747"/>
    </source>
</evidence>
<name>A0A8J2LVD7_9BILA</name>
<dbReference type="OrthoDB" id="7289984at2759"/>
<dbReference type="Pfam" id="PF00106">
    <property type="entry name" value="adh_short"/>
    <property type="match status" value="1"/>
</dbReference>
<reference evidence="4" key="1">
    <citation type="submission" date="2021-09" db="EMBL/GenBank/DDBJ databases">
        <authorList>
            <consortium name="Pathogen Informatics"/>
        </authorList>
    </citation>
    <scope>NUCLEOTIDE SEQUENCE</scope>
</reference>
<dbReference type="EMBL" id="CAKAEH010000043">
    <property type="protein sequence ID" value="CAG9529621.1"/>
    <property type="molecule type" value="Genomic_DNA"/>
</dbReference>
<proteinExistence type="inferred from homology"/>
<gene>
    <name evidence="4" type="ORF">CJOHNSTONI_LOCUS186</name>
</gene>
<dbReference type="SUPFAM" id="SSF51735">
    <property type="entry name" value="NAD(P)-binding Rossmann-fold domains"/>
    <property type="match status" value="1"/>
</dbReference>
<evidence type="ECO:0000256" key="1">
    <source>
        <dbReference type="ARBA" id="ARBA00006484"/>
    </source>
</evidence>
<accession>A0A8J2LVD7</accession>
<dbReference type="Proteomes" id="UP000746747">
    <property type="component" value="Unassembled WGS sequence"/>
</dbReference>
<evidence type="ECO:0000256" key="2">
    <source>
        <dbReference type="ARBA" id="ARBA00022857"/>
    </source>
</evidence>
<comment type="similarity">
    <text evidence="1">Belongs to the short-chain dehydrogenases/reductases (SDR) family.</text>
</comment>
<organism evidence="4 5">
    <name type="scientific">Cercopithifilaria johnstoni</name>
    <dbReference type="NCBI Taxonomy" id="2874296"/>
    <lineage>
        <taxon>Eukaryota</taxon>
        <taxon>Metazoa</taxon>
        <taxon>Ecdysozoa</taxon>
        <taxon>Nematoda</taxon>
        <taxon>Chromadorea</taxon>
        <taxon>Rhabditida</taxon>
        <taxon>Spirurina</taxon>
        <taxon>Spiruromorpha</taxon>
        <taxon>Filarioidea</taxon>
        <taxon>Onchocercidae</taxon>
        <taxon>Cercopithifilaria</taxon>
    </lineage>
</organism>
<dbReference type="Gene3D" id="3.40.50.720">
    <property type="entry name" value="NAD(P)-binding Rossmann-like Domain"/>
    <property type="match status" value="1"/>
</dbReference>
<dbReference type="PANTHER" id="PTHR43963:SF6">
    <property type="entry name" value="CHAIN DEHYDROGENASE FAMILY PROTEIN, PUTATIVE (AFU_ORTHOLOGUE AFUA_3G15350)-RELATED"/>
    <property type="match status" value="1"/>
</dbReference>
<keyword evidence="5" id="KW-1185">Reference proteome</keyword>
<keyword evidence="3" id="KW-0560">Oxidoreductase</keyword>
<dbReference type="PANTHER" id="PTHR43963">
    <property type="entry name" value="CARBONYL REDUCTASE 1-RELATED"/>
    <property type="match status" value="1"/>
</dbReference>